<dbReference type="Proteomes" id="UP000746612">
    <property type="component" value="Unassembled WGS sequence"/>
</dbReference>
<evidence type="ECO:0000313" key="2">
    <source>
        <dbReference type="EMBL" id="CAG1986489.1"/>
    </source>
</evidence>
<gene>
    <name evidence="3" type="ORF">FUG_LOCUS431737</name>
    <name evidence="2" type="ORF">MDCFG202_LOCUS278293</name>
</gene>
<organism evidence="3">
    <name type="scientific">Gibberella zeae</name>
    <name type="common">Wheat head blight fungus</name>
    <name type="synonym">Fusarium graminearum</name>
    <dbReference type="NCBI Taxonomy" id="5518"/>
    <lineage>
        <taxon>Eukaryota</taxon>
        <taxon>Fungi</taxon>
        <taxon>Dikarya</taxon>
        <taxon>Ascomycota</taxon>
        <taxon>Pezizomycotina</taxon>
        <taxon>Sordariomycetes</taxon>
        <taxon>Hypocreomycetidae</taxon>
        <taxon>Hypocreales</taxon>
        <taxon>Nectriaceae</taxon>
        <taxon>Fusarium</taxon>
    </lineage>
</organism>
<evidence type="ECO:0000256" key="1">
    <source>
        <dbReference type="SAM" id="MobiDB-lite"/>
    </source>
</evidence>
<dbReference type="EMBL" id="CAJPIJ010000136">
    <property type="protein sequence ID" value="CAG1986489.1"/>
    <property type="molecule type" value="Genomic_DNA"/>
</dbReference>
<feature type="region of interest" description="Disordered" evidence="1">
    <location>
        <begin position="1"/>
        <end position="22"/>
    </location>
</feature>
<evidence type="ECO:0000313" key="3">
    <source>
        <dbReference type="EMBL" id="VIO61605.1"/>
    </source>
</evidence>
<dbReference type="EMBL" id="CAAKMV010000152">
    <property type="protein sequence ID" value="VIO61605.1"/>
    <property type="molecule type" value="Genomic_DNA"/>
</dbReference>
<proteinExistence type="predicted"/>
<reference evidence="3" key="1">
    <citation type="submission" date="2019-04" db="EMBL/GenBank/DDBJ databases">
        <authorList>
            <person name="Melise S."/>
            <person name="Noan J."/>
            <person name="Okalmin O."/>
        </authorList>
    </citation>
    <scope>NUCLEOTIDE SEQUENCE</scope>
    <source>
        <strain evidence="3">FN9</strain>
    </source>
</reference>
<sequence>MERAPEEERRAQAAVRPRSERQFSSVEKQCTNASSEQWMATLSWMRRDRDSATVQTIDGTRVEATQVMKWINKWIQSLWVPFFFLPEWIPCRYACMGHGWRDREVWHMVNLQIDRQIDKKALDCATLQKTWLLFWRQSTVQIDQDYLHVRFDKGKLSCTAYDRRRNKDGCPLLQCTTPMSRLHDPI</sequence>
<protein>
    <submittedName>
        <fullName evidence="3">Uncharacterized protein</fullName>
    </submittedName>
</protein>
<name>A0A679NEJ2_GIBZA</name>
<feature type="compositionally biased region" description="Basic and acidic residues" evidence="1">
    <location>
        <begin position="1"/>
        <end position="21"/>
    </location>
</feature>
<reference evidence="2" key="2">
    <citation type="submission" date="2021-03" db="EMBL/GenBank/DDBJ databases">
        <authorList>
            <person name="Alouane T."/>
            <person name="Langin T."/>
            <person name="Bonhomme L."/>
        </authorList>
    </citation>
    <scope>NUCLEOTIDE SEQUENCE</scope>
    <source>
        <strain evidence="2">MDC_Fg202</strain>
    </source>
</reference>
<accession>A0A679NEJ2</accession>
<dbReference type="AlphaFoldDB" id="A0A679NEJ2"/>